<keyword evidence="2" id="KW-1185">Reference proteome</keyword>
<protein>
    <submittedName>
        <fullName evidence="1">Uncharacterized protein</fullName>
    </submittedName>
</protein>
<name>A0ABW0CDK0_STRCD</name>
<accession>A0ABW0CDK0</accession>
<dbReference type="Proteomes" id="UP001596263">
    <property type="component" value="Unassembled WGS sequence"/>
</dbReference>
<evidence type="ECO:0000313" key="1">
    <source>
        <dbReference type="EMBL" id="MFC5212890.1"/>
    </source>
</evidence>
<proteinExistence type="predicted"/>
<dbReference type="EMBL" id="JBHSKM010000002">
    <property type="protein sequence ID" value="MFC5212890.1"/>
    <property type="molecule type" value="Genomic_DNA"/>
</dbReference>
<comment type="caution">
    <text evidence="1">The sequence shown here is derived from an EMBL/GenBank/DDBJ whole genome shotgun (WGS) entry which is preliminary data.</text>
</comment>
<reference evidence="2" key="1">
    <citation type="journal article" date="2019" name="Int. J. Syst. Evol. Microbiol.">
        <title>The Global Catalogue of Microorganisms (GCM) 10K type strain sequencing project: providing services to taxonomists for standard genome sequencing and annotation.</title>
        <authorList>
            <consortium name="The Broad Institute Genomics Platform"/>
            <consortium name="The Broad Institute Genome Sequencing Center for Infectious Disease"/>
            <person name="Wu L."/>
            <person name="Ma J."/>
        </authorList>
    </citation>
    <scope>NUCLEOTIDE SEQUENCE [LARGE SCALE GENOMIC DNA]</scope>
    <source>
        <strain evidence="2">KCTC 42586</strain>
    </source>
</reference>
<sequence length="97" mass="10570">MDFKLHSSGVSIYVERLSASDVELTSYEAQDSPWHAEASREIFLSRPSHTLGSRGLRMLVRLASGVTCSRLEVPFGGLAFVVDGVPRRAPPRVSTAP</sequence>
<dbReference type="RefSeq" id="WP_380846268.1">
    <property type="nucleotide sequence ID" value="NZ_JBHSKM010000002.1"/>
</dbReference>
<evidence type="ECO:0000313" key="2">
    <source>
        <dbReference type="Proteomes" id="UP001596263"/>
    </source>
</evidence>
<gene>
    <name evidence="1" type="ORF">ACFPQ9_03490</name>
</gene>
<organism evidence="1 2">
    <name type="scientific">Streptomyces coerulescens</name>
    <dbReference type="NCBI Taxonomy" id="29304"/>
    <lineage>
        <taxon>Bacteria</taxon>
        <taxon>Bacillati</taxon>
        <taxon>Actinomycetota</taxon>
        <taxon>Actinomycetes</taxon>
        <taxon>Kitasatosporales</taxon>
        <taxon>Streptomycetaceae</taxon>
        <taxon>Streptomyces</taxon>
    </lineage>
</organism>